<comment type="similarity">
    <text evidence="1">Belongs to the iron-containing alcohol dehydrogenase family.</text>
</comment>
<dbReference type="CDD" id="cd08188">
    <property type="entry name" value="PDDH"/>
    <property type="match status" value="1"/>
</dbReference>
<name>A0A7M2RE93_9FIRM</name>
<sequence length="384" mass="42051">MSIFEYDSPSCTLFGFGCIRGIEREIHKRNLKKAFLVADHKLRSTGLVSKVTDTLDAEGTGYYIYSDFKPNPTTDNVNRGAEQFAANQCDFLISVGGGSAHDCAKAVSVLAANGGKIEDYRGVNKSRCTYPLIAVTTTAGTGSECTMDYVVVDEKKNEKYGNFDQNVIPVLSVEDYELMMDMPPSLTAGTGMDALTHAVESYVSTDGALITCELAVSAVRLIFGHLKDAVHRPDQESREAMSVAQFLAGLSFGNAGCGLIHSMSHQLSAVYDLPHGLCNAILMPTASRLNMKDKRAIERYAKLSGLVFPVECNGMKMQEQADYLIARIEKLSEDVGTKRCLAELGVKEEDFSLLADKTLLDTSLRHNLYQPSKEEIEDAFRSLM</sequence>
<dbReference type="InterPro" id="IPR018211">
    <property type="entry name" value="ADH_Fe_CS"/>
</dbReference>
<evidence type="ECO:0000313" key="6">
    <source>
        <dbReference type="EMBL" id="QOV18653.1"/>
    </source>
</evidence>
<dbReference type="KEGG" id="bliq:INP51_11640"/>
<dbReference type="PROSITE" id="PS00060">
    <property type="entry name" value="ADH_IRON_2"/>
    <property type="match status" value="1"/>
</dbReference>
<dbReference type="InterPro" id="IPR039697">
    <property type="entry name" value="Alcohol_dehydrogenase_Fe"/>
</dbReference>
<dbReference type="Proteomes" id="UP000593601">
    <property type="component" value="Chromosome"/>
</dbReference>
<keyword evidence="3" id="KW-0520">NAD</keyword>
<dbReference type="PROSITE" id="PS00913">
    <property type="entry name" value="ADH_IRON_1"/>
    <property type="match status" value="1"/>
</dbReference>
<dbReference type="GO" id="GO:0004022">
    <property type="term" value="F:alcohol dehydrogenase (NAD+) activity"/>
    <property type="evidence" value="ECO:0007669"/>
    <property type="project" value="TreeGrafter"/>
</dbReference>
<evidence type="ECO:0000259" key="5">
    <source>
        <dbReference type="Pfam" id="PF25137"/>
    </source>
</evidence>
<feature type="domain" description="Alcohol dehydrogenase iron-type/glycerol dehydrogenase GldA" evidence="4">
    <location>
        <begin position="9"/>
        <end position="175"/>
    </location>
</feature>
<dbReference type="PANTHER" id="PTHR11496:SF102">
    <property type="entry name" value="ALCOHOL DEHYDROGENASE 4"/>
    <property type="match status" value="1"/>
</dbReference>
<dbReference type="Gene3D" id="3.40.50.1970">
    <property type="match status" value="1"/>
</dbReference>
<dbReference type="InterPro" id="IPR001670">
    <property type="entry name" value="ADH_Fe/GldA"/>
</dbReference>
<protein>
    <submittedName>
        <fullName evidence="6">Iron-containing alcohol dehydrogenase</fullName>
    </submittedName>
</protein>
<dbReference type="Pfam" id="PF00465">
    <property type="entry name" value="Fe-ADH"/>
    <property type="match status" value="1"/>
</dbReference>
<dbReference type="RefSeq" id="WP_193735015.1">
    <property type="nucleotide sequence ID" value="NZ_CP063304.1"/>
</dbReference>
<proteinExistence type="inferred from homology"/>
<dbReference type="Gene3D" id="1.20.1090.10">
    <property type="entry name" value="Dehydroquinate synthase-like - alpha domain"/>
    <property type="match status" value="1"/>
</dbReference>
<dbReference type="FunFam" id="1.20.1090.10:FF:000001">
    <property type="entry name" value="Aldehyde-alcohol dehydrogenase"/>
    <property type="match status" value="1"/>
</dbReference>
<dbReference type="PANTHER" id="PTHR11496">
    <property type="entry name" value="ALCOHOL DEHYDROGENASE"/>
    <property type="match status" value="1"/>
</dbReference>
<dbReference type="InterPro" id="IPR056798">
    <property type="entry name" value="ADH_Fe_C"/>
</dbReference>
<accession>A0A7M2RE93</accession>
<keyword evidence="7" id="KW-1185">Reference proteome</keyword>
<dbReference type="FunFam" id="3.40.50.1970:FF:000003">
    <property type="entry name" value="Alcohol dehydrogenase, iron-containing"/>
    <property type="match status" value="1"/>
</dbReference>
<evidence type="ECO:0000313" key="7">
    <source>
        <dbReference type="Proteomes" id="UP000593601"/>
    </source>
</evidence>
<keyword evidence="2" id="KW-0560">Oxidoreductase</keyword>
<dbReference type="EMBL" id="CP063304">
    <property type="protein sequence ID" value="QOV18653.1"/>
    <property type="molecule type" value="Genomic_DNA"/>
</dbReference>
<organism evidence="6 7">
    <name type="scientific">Blautia liquoris</name>
    <dbReference type="NCBI Taxonomy" id="2779518"/>
    <lineage>
        <taxon>Bacteria</taxon>
        <taxon>Bacillati</taxon>
        <taxon>Bacillota</taxon>
        <taxon>Clostridia</taxon>
        <taxon>Lachnospirales</taxon>
        <taxon>Lachnospiraceae</taxon>
        <taxon>Blautia</taxon>
    </lineage>
</organism>
<gene>
    <name evidence="6" type="ORF">INP51_11640</name>
</gene>
<dbReference type="SUPFAM" id="SSF56796">
    <property type="entry name" value="Dehydroquinate synthase-like"/>
    <property type="match status" value="1"/>
</dbReference>
<dbReference type="GO" id="GO:0046872">
    <property type="term" value="F:metal ion binding"/>
    <property type="evidence" value="ECO:0007669"/>
    <property type="project" value="InterPro"/>
</dbReference>
<feature type="domain" description="Fe-containing alcohol dehydrogenase-like C-terminal" evidence="5">
    <location>
        <begin position="187"/>
        <end position="383"/>
    </location>
</feature>
<reference evidence="6 7" key="1">
    <citation type="submission" date="2020-10" db="EMBL/GenBank/DDBJ databases">
        <title>Blautia liquoris sp.nov., isolated from the mud in a fermentation cellar used for the production of Chinese strong-flavoured liquor.</title>
        <authorList>
            <person name="Lu L."/>
        </authorList>
    </citation>
    <scope>NUCLEOTIDE SEQUENCE [LARGE SCALE GENOMIC DNA]</scope>
    <source>
        <strain evidence="6 7">LZLJ-3</strain>
    </source>
</reference>
<evidence type="ECO:0000259" key="4">
    <source>
        <dbReference type="Pfam" id="PF00465"/>
    </source>
</evidence>
<dbReference type="Pfam" id="PF25137">
    <property type="entry name" value="ADH_Fe_C"/>
    <property type="match status" value="1"/>
</dbReference>
<dbReference type="AlphaFoldDB" id="A0A7M2RE93"/>
<evidence type="ECO:0000256" key="3">
    <source>
        <dbReference type="ARBA" id="ARBA00023027"/>
    </source>
</evidence>
<evidence type="ECO:0000256" key="2">
    <source>
        <dbReference type="ARBA" id="ARBA00023002"/>
    </source>
</evidence>
<evidence type="ECO:0000256" key="1">
    <source>
        <dbReference type="ARBA" id="ARBA00007358"/>
    </source>
</evidence>